<organism evidence="3 4">
    <name type="scientific">Streptomyces evansiae</name>
    <dbReference type="NCBI Taxonomy" id="3075535"/>
    <lineage>
        <taxon>Bacteria</taxon>
        <taxon>Bacillati</taxon>
        <taxon>Actinomycetota</taxon>
        <taxon>Actinomycetes</taxon>
        <taxon>Kitasatosporales</taxon>
        <taxon>Streptomycetaceae</taxon>
        <taxon>Streptomyces</taxon>
    </lineage>
</organism>
<comment type="caution">
    <text evidence="3">The sequence shown here is derived from an EMBL/GenBank/DDBJ whole genome shotgun (WGS) entry which is preliminary data.</text>
</comment>
<evidence type="ECO:0000313" key="3">
    <source>
        <dbReference type="EMBL" id="MDT0416884.1"/>
    </source>
</evidence>
<dbReference type="PANTHER" id="PTHR35339">
    <property type="entry name" value="LINALOOL DEHYDRATASE_ISOMERASE DOMAIN-CONTAINING PROTEIN"/>
    <property type="match status" value="1"/>
</dbReference>
<feature type="compositionally biased region" description="Low complexity" evidence="1">
    <location>
        <begin position="552"/>
        <end position="562"/>
    </location>
</feature>
<proteinExistence type="predicted"/>
<dbReference type="Pfam" id="PF10022">
    <property type="entry name" value="DUF2264"/>
    <property type="match status" value="1"/>
</dbReference>
<name>A0ABD5E642_9ACTN</name>
<dbReference type="PANTHER" id="PTHR35339:SF4">
    <property type="entry name" value="LINALOOL DEHYDRATASE_ISOMERASE DOMAIN-CONTAINING PROTEIN"/>
    <property type="match status" value="1"/>
</dbReference>
<dbReference type="EMBL" id="JAVRER010000021">
    <property type="protein sequence ID" value="MDT0416884.1"/>
    <property type="molecule type" value="Genomic_DNA"/>
</dbReference>
<dbReference type="InterPro" id="IPR049349">
    <property type="entry name" value="DUF2264_N"/>
</dbReference>
<reference evidence="4" key="1">
    <citation type="submission" date="2023-07" db="EMBL/GenBank/DDBJ databases">
        <title>30 novel species of actinomycetes from the DSMZ collection.</title>
        <authorList>
            <person name="Nouioui I."/>
        </authorList>
    </citation>
    <scope>NUCLEOTIDE SEQUENCE [LARGE SCALE GENOMIC DNA]</scope>
    <source>
        <strain evidence="4">DSM 41982</strain>
    </source>
</reference>
<evidence type="ECO:0000256" key="1">
    <source>
        <dbReference type="SAM" id="MobiDB-lite"/>
    </source>
</evidence>
<sequence>MPQPSTPGHARPADPAAWTGRARWGRLADDMLRAVRPYASERHALIRLPGPASASGEWSDGLEGFARTFLLAAFRLRGEDGHDPHGFAEWYARGLAAGVDPGSPERWPTFAEANQAKVEAASIALALHETRPWIWDRLSERTRAQLLDWLGLMVGTDMPQNNWIWFQGVTEAFARTVGGQWRQEDLDRTIATTEEWYQGGGWYSDGLTGGAHRNHDHYNGWAMHLYPLWFTRVLGAQAPEGLAERYRERLRLFLADWRHLVGGNGAPLFQGRSLTYRWAALAPLWTGALFDASPVTPGETRGLAARTLSYFTENGALTEDGLLSLGWHRPFRGLLQVYSGPASPYWASKGFAGLLLPASHPVWTAEPEPLAVERGDFTRTLDGPGWLVTGTAADGVVRVVNHGGDHSDPARPWPDDPHYARLGYSTHATPEYPADAGAGAWEASATLVDEAGRAAHRRPVERLSVAGGTGVSRSRAHWPVDAAGATWDPFGGPPAAFRTGPWLTVGSAVRGSVEVRVARVDPAAPGDAPAERVRFGGWALPVGTEPVREPEAAPGGRAESGAGPRGEGGTGTFADAPSDEPGRASVTSPDGLVSAVTDLGGLPLGSVRSGTGCSPLARDSATPLLMSPEEATPGTVYAAAVHLGAETPAVLPGVRTTWEPDGTARVDVTWPDGHAHTVRLPAPPQG</sequence>
<accession>A0ABD5E642</accession>
<protein>
    <submittedName>
        <fullName evidence="3">DUF2264 domain-containing protein</fullName>
    </submittedName>
</protein>
<evidence type="ECO:0000259" key="2">
    <source>
        <dbReference type="Pfam" id="PF10022"/>
    </source>
</evidence>
<feature type="domain" description="DUF2264" evidence="2">
    <location>
        <begin position="21"/>
        <end position="369"/>
    </location>
</feature>
<dbReference type="AlphaFoldDB" id="A0ABD5E642"/>
<gene>
    <name evidence="3" type="ORF">RM574_15435</name>
</gene>
<evidence type="ECO:0000313" key="4">
    <source>
        <dbReference type="Proteomes" id="UP001183607"/>
    </source>
</evidence>
<dbReference type="Proteomes" id="UP001183607">
    <property type="component" value="Unassembled WGS sequence"/>
</dbReference>
<feature type="region of interest" description="Disordered" evidence="1">
    <location>
        <begin position="542"/>
        <end position="591"/>
    </location>
</feature>
<dbReference type="RefSeq" id="WP_311677143.1">
    <property type="nucleotide sequence ID" value="NZ_JAVRER010000021.1"/>
</dbReference>
<dbReference type="InterPro" id="IPR016624">
    <property type="entry name" value="UCP014753"/>
</dbReference>